<dbReference type="EMBL" id="AOIQ01000021">
    <property type="protein sequence ID" value="ELZ08523.1"/>
    <property type="molecule type" value="Genomic_DNA"/>
</dbReference>
<dbReference type="AlphaFoldDB" id="M0BE13"/>
<comment type="caution">
    <text evidence="1">The sequence shown here is derived from an EMBL/GenBank/DDBJ whole genome shotgun (WGS) entry which is preliminary data.</text>
</comment>
<dbReference type="Proteomes" id="UP000011560">
    <property type="component" value="Unassembled WGS sequence"/>
</dbReference>
<accession>M0BE13</accession>
<proteinExistence type="predicted"/>
<sequence length="72" mass="8211">MPRYRAVGRYECSGTYSNARTTFSIVDARLHRGQLSRYSVACTMVSSATALLDLDRVDVFRSVRIQYCEAIR</sequence>
<reference evidence="1 2" key="1">
    <citation type="journal article" date="2014" name="PLoS Genet.">
        <title>Phylogenetically driven sequencing of extremely halophilic archaea reveals strategies for static and dynamic osmo-response.</title>
        <authorList>
            <person name="Becker E.A."/>
            <person name="Seitzer P.M."/>
            <person name="Tritt A."/>
            <person name="Larsen D."/>
            <person name="Krusor M."/>
            <person name="Yao A.I."/>
            <person name="Wu D."/>
            <person name="Madern D."/>
            <person name="Eisen J.A."/>
            <person name="Darling A.E."/>
            <person name="Facciotti M.T."/>
        </authorList>
    </citation>
    <scope>NUCLEOTIDE SEQUENCE [LARGE SCALE GENOMIC DNA]</scope>
    <source>
        <strain evidence="1 2">JCM 14624</strain>
    </source>
</reference>
<name>M0BE13_9EURY</name>
<protein>
    <submittedName>
        <fullName evidence="1">Uncharacterized protein</fullName>
    </submittedName>
</protein>
<evidence type="ECO:0000313" key="1">
    <source>
        <dbReference type="EMBL" id="ELZ08523.1"/>
    </source>
</evidence>
<dbReference type="STRING" id="1227490.C479_14328"/>
<organism evidence="1 2">
    <name type="scientific">Halovivax asiaticus JCM 14624</name>
    <dbReference type="NCBI Taxonomy" id="1227490"/>
    <lineage>
        <taxon>Archaea</taxon>
        <taxon>Methanobacteriati</taxon>
        <taxon>Methanobacteriota</taxon>
        <taxon>Stenosarchaea group</taxon>
        <taxon>Halobacteria</taxon>
        <taxon>Halobacteriales</taxon>
        <taxon>Natrialbaceae</taxon>
        <taxon>Halovivax</taxon>
    </lineage>
</organism>
<gene>
    <name evidence="1" type="ORF">C479_14328</name>
</gene>
<evidence type="ECO:0000313" key="2">
    <source>
        <dbReference type="Proteomes" id="UP000011560"/>
    </source>
</evidence>
<keyword evidence="2" id="KW-1185">Reference proteome</keyword>